<keyword evidence="2" id="KW-0812">Transmembrane</keyword>
<reference evidence="3" key="1">
    <citation type="submission" date="2022-04" db="EMBL/GenBank/DDBJ databases">
        <authorList>
            <person name="Xu L."/>
            <person name="Lv Z."/>
        </authorList>
    </citation>
    <scope>NUCLEOTIDE SEQUENCE</scope>
    <source>
        <strain evidence="3">LV_2022a</strain>
    </source>
</reference>
<keyword evidence="4" id="KW-1185">Reference proteome</keyword>
<protein>
    <submittedName>
        <fullName evidence="3">Uncharacterized protein</fullName>
    </submittedName>
</protein>
<dbReference type="EMBL" id="JALJAT010000006">
    <property type="protein sequence ID" value="KAK4468946.1"/>
    <property type="molecule type" value="Genomic_DNA"/>
</dbReference>
<dbReference type="Proteomes" id="UP001292079">
    <property type="component" value="Unassembled WGS sequence"/>
</dbReference>
<comment type="caution">
    <text evidence="3">The sequence shown here is derived from an EMBL/GenBank/DDBJ whole genome shotgun (WGS) entry which is preliminary data.</text>
</comment>
<evidence type="ECO:0000313" key="4">
    <source>
        <dbReference type="Proteomes" id="UP001292079"/>
    </source>
</evidence>
<evidence type="ECO:0000313" key="3">
    <source>
        <dbReference type="EMBL" id="KAK4468946.1"/>
    </source>
</evidence>
<evidence type="ECO:0000256" key="1">
    <source>
        <dbReference type="SAM" id="MobiDB-lite"/>
    </source>
</evidence>
<evidence type="ECO:0000256" key="2">
    <source>
        <dbReference type="SAM" id="Phobius"/>
    </source>
</evidence>
<accession>A0AAE1Z7F9</accession>
<name>A0AAE1Z7F9_SCHME</name>
<sequence length="190" mass="21564">MITKYNLPPIESFSSVYLLQKSKQLISINNSLNNLPDITTSTINSNESNNTNTIQSTRRRRAGSADPISTSSSFMTSMNDFNETQLISQDSTSLNHSLNNINDSSQMITDKLHSRHQSRSDLHLDTNRNLNSKYEPDFCPVYILLCTMANYPHYRGFELSQTDHAWKWTLAATILAGFGFFAFQMAKTHL</sequence>
<keyword evidence="2" id="KW-1133">Transmembrane helix</keyword>
<reference evidence="3" key="2">
    <citation type="journal article" date="2023" name="Infect Dis Poverty">
        <title>Chromosome-scale genome of the human blood fluke Schistosoma mekongi and its implications for public health.</title>
        <authorList>
            <person name="Zhou M."/>
            <person name="Xu L."/>
            <person name="Xu D."/>
            <person name="Chen W."/>
            <person name="Khan J."/>
            <person name="Hu Y."/>
            <person name="Huang H."/>
            <person name="Wei H."/>
            <person name="Zhang Y."/>
            <person name="Chusongsang P."/>
            <person name="Tanasarnprasert K."/>
            <person name="Hu X."/>
            <person name="Limpanont Y."/>
            <person name="Lv Z."/>
        </authorList>
    </citation>
    <scope>NUCLEOTIDE SEQUENCE</scope>
    <source>
        <strain evidence="3">LV_2022a</strain>
    </source>
</reference>
<proteinExistence type="predicted"/>
<feature type="transmembrane region" description="Helical" evidence="2">
    <location>
        <begin position="165"/>
        <end position="183"/>
    </location>
</feature>
<organism evidence="3 4">
    <name type="scientific">Schistosoma mekongi</name>
    <name type="common">Parasitic worm</name>
    <dbReference type="NCBI Taxonomy" id="38744"/>
    <lineage>
        <taxon>Eukaryota</taxon>
        <taxon>Metazoa</taxon>
        <taxon>Spiralia</taxon>
        <taxon>Lophotrochozoa</taxon>
        <taxon>Platyhelminthes</taxon>
        <taxon>Trematoda</taxon>
        <taxon>Digenea</taxon>
        <taxon>Strigeidida</taxon>
        <taxon>Schistosomatoidea</taxon>
        <taxon>Schistosomatidae</taxon>
        <taxon>Schistosoma</taxon>
    </lineage>
</organism>
<keyword evidence="2" id="KW-0472">Membrane</keyword>
<gene>
    <name evidence="3" type="ORF">MN116_007610</name>
</gene>
<feature type="compositionally biased region" description="Low complexity" evidence="1">
    <location>
        <begin position="42"/>
        <end position="54"/>
    </location>
</feature>
<feature type="region of interest" description="Disordered" evidence="1">
    <location>
        <begin position="42"/>
        <end position="69"/>
    </location>
</feature>
<dbReference type="AlphaFoldDB" id="A0AAE1Z7F9"/>